<dbReference type="EC" id="1.4.3.19" evidence="5"/>
<dbReference type="Pfam" id="PF01266">
    <property type="entry name" value="DAO"/>
    <property type="match status" value="1"/>
</dbReference>
<dbReference type="EMBL" id="JACEIP010000024">
    <property type="protein sequence ID" value="MBA4543908.1"/>
    <property type="molecule type" value="Genomic_DNA"/>
</dbReference>
<keyword evidence="2" id="KW-0784">Thiamine biosynthesis</keyword>
<evidence type="ECO:0000313" key="7">
    <source>
        <dbReference type="EMBL" id="MBA4543908.1"/>
    </source>
</evidence>
<evidence type="ECO:0000256" key="5">
    <source>
        <dbReference type="ARBA" id="ARBA00050018"/>
    </source>
</evidence>
<dbReference type="PROSITE" id="PS51257">
    <property type="entry name" value="PROKAR_LIPOPROTEIN"/>
    <property type="match status" value="1"/>
</dbReference>
<evidence type="ECO:0000259" key="6">
    <source>
        <dbReference type="Pfam" id="PF01266"/>
    </source>
</evidence>
<dbReference type="Gene3D" id="3.50.50.60">
    <property type="entry name" value="FAD/NAD(P)-binding domain"/>
    <property type="match status" value="1"/>
</dbReference>
<name>A0A7W1XC93_9BACL</name>
<dbReference type="GO" id="GO:0009229">
    <property type="term" value="P:thiamine diphosphate biosynthetic process"/>
    <property type="evidence" value="ECO:0007669"/>
    <property type="project" value="UniProtKB-UniPathway"/>
</dbReference>
<dbReference type="PANTHER" id="PTHR13847:SF289">
    <property type="entry name" value="GLYCINE OXIDASE"/>
    <property type="match status" value="1"/>
</dbReference>
<dbReference type="GO" id="GO:0050660">
    <property type="term" value="F:flavin adenine dinucleotide binding"/>
    <property type="evidence" value="ECO:0007669"/>
    <property type="project" value="InterPro"/>
</dbReference>
<proteinExistence type="predicted"/>
<dbReference type="InterPro" id="IPR012727">
    <property type="entry name" value="Gly_oxidase_ThiO"/>
</dbReference>
<dbReference type="UniPathway" id="UPA00060"/>
<evidence type="ECO:0000256" key="3">
    <source>
        <dbReference type="ARBA" id="ARBA00023002"/>
    </source>
</evidence>
<dbReference type="InterPro" id="IPR006076">
    <property type="entry name" value="FAD-dep_OxRdtase"/>
</dbReference>
<reference evidence="7 8" key="1">
    <citation type="submission" date="2020-07" db="EMBL/GenBank/DDBJ databases">
        <authorList>
            <person name="Feng H."/>
        </authorList>
    </citation>
    <scope>NUCLEOTIDE SEQUENCE [LARGE SCALE GENOMIC DNA]</scope>
    <source>
        <strain evidence="8">s-11</strain>
    </source>
</reference>
<comment type="catalytic activity">
    <reaction evidence="4">
        <text>glycine + O2 + H2O = glyoxylate + H2O2 + NH4(+)</text>
        <dbReference type="Rhea" id="RHEA:11532"/>
        <dbReference type="ChEBI" id="CHEBI:15377"/>
        <dbReference type="ChEBI" id="CHEBI:15379"/>
        <dbReference type="ChEBI" id="CHEBI:16240"/>
        <dbReference type="ChEBI" id="CHEBI:28938"/>
        <dbReference type="ChEBI" id="CHEBI:36655"/>
        <dbReference type="ChEBI" id="CHEBI:57305"/>
        <dbReference type="EC" id="1.4.3.19"/>
    </reaction>
</comment>
<dbReference type="RefSeq" id="WP_033101707.1">
    <property type="nucleotide sequence ID" value="NZ_JACEIP010000024.1"/>
</dbReference>
<dbReference type="Proteomes" id="UP000530514">
    <property type="component" value="Unassembled WGS sequence"/>
</dbReference>
<evidence type="ECO:0000313" key="8">
    <source>
        <dbReference type="Proteomes" id="UP000530514"/>
    </source>
</evidence>
<dbReference type="GO" id="GO:0005737">
    <property type="term" value="C:cytoplasm"/>
    <property type="evidence" value="ECO:0007669"/>
    <property type="project" value="TreeGrafter"/>
</dbReference>
<keyword evidence="8" id="KW-1185">Reference proteome</keyword>
<dbReference type="PANTHER" id="PTHR13847">
    <property type="entry name" value="SARCOSINE DEHYDROGENASE-RELATED"/>
    <property type="match status" value="1"/>
</dbReference>
<dbReference type="GO" id="GO:0009228">
    <property type="term" value="P:thiamine biosynthetic process"/>
    <property type="evidence" value="ECO:0007669"/>
    <property type="project" value="UniProtKB-KW"/>
</dbReference>
<evidence type="ECO:0000256" key="1">
    <source>
        <dbReference type="ARBA" id="ARBA00004948"/>
    </source>
</evidence>
<dbReference type="InterPro" id="IPR036188">
    <property type="entry name" value="FAD/NAD-bd_sf"/>
</dbReference>
<protein>
    <recommendedName>
        <fullName evidence="5">glycine oxidase</fullName>
        <ecNumber evidence="5">1.4.3.19</ecNumber>
    </recommendedName>
</protein>
<keyword evidence="3 7" id="KW-0560">Oxidoreductase</keyword>
<dbReference type="AlphaFoldDB" id="A0A7W1XC93"/>
<organism evidence="7 8">
    <name type="scientific">Thermoactinomyces daqus</name>
    <dbReference type="NCBI Taxonomy" id="1329516"/>
    <lineage>
        <taxon>Bacteria</taxon>
        <taxon>Bacillati</taxon>
        <taxon>Bacillota</taxon>
        <taxon>Bacilli</taxon>
        <taxon>Bacillales</taxon>
        <taxon>Thermoactinomycetaceae</taxon>
        <taxon>Thermoactinomyces</taxon>
    </lineage>
</organism>
<dbReference type="NCBIfam" id="TIGR02352">
    <property type="entry name" value="thiamin_ThiO"/>
    <property type="match status" value="1"/>
</dbReference>
<evidence type="ECO:0000256" key="2">
    <source>
        <dbReference type="ARBA" id="ARBA00022977"/>
    </source>
</evidence>
<gene>
    <name evidence="7" type="primary">thiO</name>
    <name evidence="7" type="ORF">H1164_13530</name>
</gene>
<comment type="caution">
    <text evidence="7">The sequence shown here is derived from an EMBL/GenBank/DDBJ whole genome shotgun (WGS) entry which is preliminary data.</text>
</comment>
<accession>A0A7W1XC93</accession>
<feature type="domain" description="FAD dependent oxidoreductase" evidence="6">
    <location>
        <begin position="4"/>
        <end position="349"/>
    </location>
</feature>
<comment type="pathway">
    <text evidence="1">Cofactor biosynthesis; thiamine diphosphate biosynthesis.</text>
</comment>
<evidence type="ECO:0000256" key="4">
    <source>
        <dbReference type="ARBA" id="ARBA00049872"/>
    </source>
</evidence>
<dbReference type="SUPFAM" id="SSF51905">
    <property type="entry name" value="FAD/NAD(P)-binding domain"/>
    <property type="match status" value="1"/>
</dbReference>
<sequence>MHRDVLVIGGGVIGCSIAYHLAKKGCTVTVLERDRIGAQASSAAAGMLGAQAEMDRPGPMVDAGLKSRAMFLRLAEALLDETGLDIELNRTGLLKLAFDEAEAERLKKRGEWQRQAGQTARWLSVTECFELESGLSDRIVGALHLPDDYQVSAPRLTQAFARAAGRLGVKFAEGCRVDSFQREGRRVIGVSTSLGLQSADVVILATGAWTEWVAKGMDISLPMVPVKGESLALQSPHLVLKHTLFGEEGYLVPKANGEIIVGATEKKGRFDCQVQAEAIRSLLEWALKAVPALEHANLTRFWSGIRPGSYDGLPYIGRWEEYDNLYIASGHYRNGILLSPLTGEWMARMVFGETAEEWLPFSPMRLLKTDEGGRR</sequence>
<dbReference type="SUPFAM" id="SSF54373">
    <property type="entry name" value="FAD-linked reductases, C-terminal domain"/>
    <property type="match status" value="1"/>
</dbReference>
<dbReference type="GO" id="GO:0043799">
    <property type="term" value="F:glycine oxidase activity"/>
    <property type="evidence" value="ECO:0007669"/>
    <property type="project" value="UniProtKB-EC"/>
</dbReference>
<dbReference type="OrthoDB" id="9794226at2"/>
<dbReference type="Gene3D" id="3.30.9.10">
    <property type="entry name" value="D-Amino Acid Oxidase, subunit A, domain 2"/>
    <property type="match status" value="1"/>
</dbReference>